<keyword evidence="1 2" id="KW-0597">Phosphoprotein</keyword>
<dbReference type="PANTHER" id="PTHR44591">
    <property type="entry name" value="STRESS RESPONSE REGULATOR PROTEIN 1"/>
    <property type="match status" value="1"/>
</dbReference>
<dbReference type="SMART" id="SM00448">
    <property type="entry name" value="REC"/>
    <property type="match status" value="1"/>
</dbReference>
<proteinExistence type="predicted"/>
<dbReference type="SUPFAM" id="SSF52172">
    <property type="entry name" value="CheY-like"/>
    <property type="match status" value="1"/>
</dbReference>
<dbReference type="Gene3D" id="3.40.50.2300">
    <property type="match status" value="1"/>
</dbReference>
<dbReference type="InterPro" id="IPR050595">
    <property type="entry name" value="Bact_response_regulator"/>
</dbReference>
<dbReference type="Pfam" id="PF00072">
    <property type="entry name" value="Response_reg"/>
    <property type="match status" value="1"/>
</dbReference>
<evidence type="ECO:0000256" key="2">
    <source>
        <dbReference type="PROSITE-ProRule" id="PRU00169"/>
    </source>
</evidence>
<dbReference type="OrthoDB" id="9801602at2"/>
<protein>
    <submittedName>
        <fullName evidence="4">Response regulator receiver domain-containing protein</fullName>
    </submittedName>
</protein>
<reference evidence="4 5" key="1">
    <citation type="submission" date="2018-04" db="EMBL/GenBank/DDBJ databases">
        <title>Genomic Encyclopedia of Archaeal and Bacterial Type Strains, Phase II (KMG-II): from individual species to whole genera.</title>
        <authorList>
            <person name="Goeker M."/>
        </authorList>
    </citation>
    <scope>NUCLEOTIDE SEQUENCE [LARGE SCALE GENOMIC DNA]</scope>
    <source>
        <strain evidence="4 5">DSM 21823</strain>
    </source>
</reference>
<evidence type="ECO:0000313" key="4">
    <source>
        <dbReference type="EMBL" id="PTX48903.1"/>
    </source>
</evidence>
<accession>A0A2T6AYL2</accession>
<evidence type="ECO:0000313" key="5">
    <source>
        <dbReference type="Proteomes" id="UP000244224"/>
    </source>
</evidence>
<dbReference type="PANTHER" id="PTHR44591:SF3">
    <property type="entry name" value="RESPONSE REGULATORY DOMAIN-CONTAINING PROTEIN"/>
    <property type="match status" value="1"/>
</dbReference>
<dbReference type="GO" id="GO:0000160">
    <property type="term" value="P:phosphorelay signal transduction system"/>
    <property type="evidence" value="ECO:0007669"/>
    <property type="project" value="InterPro"/>
</dbReference>
<evidence type="ECO:0000256" key="1">
    <source>
        <dbReference type="ARBA" id="ARBA00022553"/>
    </source>
</evidence>
<dbReference type="InterPro" id="IPR011006">
    <property type="entry name" value="CheY-like_superfamily"/>
</dbReference>
<feature type="domain" description="Response regulatory" evidence="3">
    <location>
        <begin position="5"/>
        <end position="122"/>
    </location>
</feature>
<dbReference type="RefSeq" id="WP_158640708.1">
    <property type="nucleotide sequence ID" value="NZ_QBKP01000008.1"/>
</dbReference>
<sequence length="131" mass="14296">MSDPRIVHVDDCPDIRVLVQIALEMVAGLPLVQFESGDQVVRLADTIEADLFLLDVMMPGLSGPQAFRLLRAMPKFASTPAIFLTAKATERELKDLNGPGVLGTITKPFDALQLGQQVRKLWEASLLGRVA</sequence>
<dbReference type="EMBL" id="QBKP01000008">
    <property type="protein sequence ID" value="PTX48903.1"/>
    <property type="molecule type" value="Genomic_DNA"/>
</dbReference>
<name>A0A2T6AYL2_9RHOB</name>
<keyword evidence="5" id="KW-1185">Reference proteome</keyword>
<dbReference type="AlphaFoldDB" id="A0A2T6AYL2"/>
<dbReference type="InterPro" id="IPR001789">
    <property type="entry name" value="Sig_transdc_resp-reg_receiver"/>
</dbReference>
<dbReference type="PROSITE" id="PS50110">
    <property type="entry name" value="RESPONSE_REGULATORY"/>
    <property type="match status" value="1"/>
</dbReference>
<comment type="caution">
    <text evidence="4">The sequence shown here is derived from an EMBL/GenBank/DDBJ whole genome shotgun (WGS) entry which is preliminary data.</text>
</comment>
<dbReference type="Proteomes" id="UP000244224">
    <property type="component" value="Unassembled WGS sequence"/>
</dbReference>
<evidence type="ECO:0000259" key="3">
    <source>
        <dbReference type="PROSITE" id="PS50110"/>
    </source>
</evidence>
<organism evidence="4 5">
    <name type="scientific">Gemmobacter caeni</name>
    <dbReference type="NCBI Taxonomy" id="589035"/>
    <lineage>
        <taxon>Bacteria</taxon>
        <taxon>Pseudomonadati</taxon>
        <taxon>Pseudomonadota</taxon>
        <taxon>Alphaproteobacteria</taxon>
        <taxon>Rhodobacterales</taxon>
        <taxon>Paracoccaceae</taxon>
        <taxon>Gemmobacter</taxon>
    </lineage>
</organism>
<feature type="modified residue" description="4-aspartylphosphate" evidence="2">
    <location>
        <position position="55"/>
    </location>
</feature>
<gene>
    <name evidence="4" type="ORF">C8N34_1089</name>
</gene>